<feature type="active site" description="Charge relay system" evidence="5 6">
    <location>
        <position position="241"/>
    </location>
</feature>
<dbReference type="EMBL" id="DXBC01000085">
    <property type="protein sequence ID" value="HIZ79255.1"/>
    <property type="molecule type" value="Genomic_DNA"/>
</dbReference>
<dbReference type="PRINTS" id="PR00723">
    <property type="entry name" value="SUBTILISIN"/>
</dbReference>
<dbReference type="PROSITE" id="PS00138">
    <property type="entry name" value="SUBTILASE_SER"/>
    <property type="match status" value="1"/>
</dbReference>
<protein>
    <submittedName>
        <fullName evidence="9">S8 family peptidase</fullName>
    </submittedName>
</protein>
<evidence type="ECO:0000259" key="8">
    <source>
        <dbReference type="Pfam" id="PF00082"/>
    </source>
</evidence>
<feature type="domain" description="Peptidase S8/S53" evidence="8">
    <location>
        <begin position="20"/>
        <end position="287"/>
    </location>
</feature>
<dbReference type="AlphaFoldDB" id="A0A9D2GI09"/>
<dbReference type="PROSITE" id="PS00136">
    <property type="entry name" value="SUBTILASE_ASP"/>
    <property type="match status" value="1"/>
</dbReference>
<evidence type="ECO:0000256" key="3">
    <source>
        <dbReference type="ARBA" id="ARBA00022801"/>
    </source>
</evidence>
<proteinExistence type="inferred from homology"/>
<evidence type="ECO:0000256" key="5">
    <source>
        <dbReference type="PIRSR" id="PIRSR615500-1"/>
    </source>
</evidence>
<reference evidence="9" key="1">
    <citation type="journal article" date="2021" name="PeerJ">
        <title>Extensive microbial diversity within the chicken gut microbiome revealed by metagenomics and culture.</title>
        <authorList>
            <person name="Gilroy R."/>
            <person name="Ravi A."/>
            <person name="Getino M."/>
            <person name="Pursley I."/>
            <person name="Horton D.L."/>
            <person name="Alikhan N.F."/>
            <person name="Baker D."/>
            <person name="Gharbi K."/>
            <person name="Hall N."/>
            <person name="Watson M."/>
            <person name="Adriaenssens E.M."/>
            <person name="Foster-Nyarko E."/>
            <person name="Jarju S."/>
            <person name="Secka A."/>
            <person name="Antonio M."/>
            <person name="Oren A."/>
            <person name="Chaudhuri R.R."/>
            <person name="La Ragione R."/>
            <person name="Hildebrand F."/>
            <person name="Pallen M.J."/>
        </authorList>
    </citation>
    <scope>NUCLEOTIDE SEQUENCE</scope>
    <source>
        <strain evidence="9">ChiBcec1-1093</strain>
    </source>
</reference>
<name>A0A9D2GI09_9FIRM</name>
<dbReference type="InterPro" id="IPR015500">
    <property type="entry name" value="Peptidase_S8_subtilisin-rel"/>
</dbReference>
<dbReference type="Gene3D" id="3.40.50.200">
    <property type="entry name" value="Peptidase S8/S53 domain"/>
    <property type="match status" value="1"/>
</dbReference>
<feature type="active site" description="Charge relay system" evidence="5 6">
    <location>
        <position position="61"/>
    </location>
</feature>
<dbReference type="Pfam" id="PF00082">
    <property type="entry name" value="Peptidase_S8"/>
    <property type="match status" value="1"/>
</dbReference>
<dbReference type="Proteomes" id="UP000824101">
    <property type="component" value="Unassembled WGS sequence"/>
</dbReference>
<dbReference type="PROSITE" id="PS51892">
    <property type="entry name" value="SUBTILASE"/>
    <property type="match status" value="1"/>
</dbReference>
<keyword evidence="3 6" id="KW-0378">Hydrolase</keyword>
<dbReference type="InterPro" id="IPR023828">
    <property type="entry name" value="Peptidase_S8_Ser-AS"/>
</dbReference>
<gene>
    <name evidence="9" type="ORF">IAA17_05655</name>
</gene>
<sequence length="296" mass="31437">MNQARGVIHCEECWREGYTGRGIGVAVLDTGIFPHEDFGNRIGAFADFVQKRPDPYDDNGHGTHISAIIGGDGASSAGGYSGVAPECSLICAKVLDKKGNGYASDVLSGLRWIRLNREKYGIRIVNVSVGSFSGRGMGENSALVKGVNAAWDDGLVVVVAAGNNGPGRMTITTPGISRKVITVGCSDDYKEVNVMGNRMVDYSGRGPTGACICKPDIVAPGCAIISCANRDGAYQTKSGTSMSTPLVSGALALLLQKYPDMTNRDVKLRLRERAVDLGLPRNQQGWGLLDAERLLR</sequence>
<keyword evidence="4 6" id="KW-0720">Serine protease</keyword>
<dbReference type="SUPFAM" id="SSF52743">
    <property type="entry name" value="Subtilisin-like"/>
    <property type="match status" value="1"/>
</dbReference>
<dbReference type="InterPro" id="IPR050131">
    <property type="entry name" value="Peptidase_S8_subtilisin-like"/>
</dbReference>
<dbReference type="InterPro" id="IPR000209">
    <property type="entry name" value="Peptidase_S8/S53_dom"/>
</dbReference>
<evidence type="ECO:0000256" key="2">
    <source>
        <dbReference type="ARBA" id="ARBA00022670"/>
    </source>
</evidence>
<accession>A0A9D2GI09</accession>
<evidence type="ECO:0000256" key="7">
    <source>
        <dbReference type="RuleBase" id="RU003355"/>
    </source>
</evidence>
<comment type="caution">
    <text evidence="9">The sequence shown here is derived from an EMBL/GenBank/DDBJ whole genome shotgun (WGS) entry which is preliminary data.</text>
</comment>
<dbReference type="InterPro" id="IPR023827">
    <property type="entry name" value="Peptidase_S8_Asp-AS"/>
</dbReference>
<comment type="similarity">
    <text evidence="1 6 7">Belongs to the peptidase S8 family.</text>
</comment>
<reference evidence="9" key="2">
    <citation type="submission" date="2021-04" db="EMBL/GenBank/DDBJ databases">
        <authorList>
            <person name="Gilroy R."/>
        </authorList>
    </citation>
    <scope>NUCLEOTIDE SEQUENCE</scope>
    <source>
        <strain evidence="9">ChiBcec1-1093</strain>
    </source>
</reference>
<dbReference type="GO" id="GO:0004252">
    <property type="term" value="F:serine-type endopeptidase activity"/>
    <property type="evidence" value="ECO:0007669"/>
    <property type="project" value="UniProtKB-UniRule"/>
</dbReference>
<feature type="active site" description="Charge relay system" evidence="5 6">
    <location>
        <position position="29"/>
    </location>
</feature>
<evidence type="ECO:0000256" key="1">
    <source>
        <dbReference type="ARBA" id="ARBA00011073"/>
    </source>
</evidence>
<evidence type="ECO:0000313" key="10">
    <source>
        <dbReference type="Proteomes" id="UP000824101"/>
    </source>
</evidence>
<evidence type="ECO:0000256" key="6">
    <source>
        <dbReference type="PROSITE-ProRule" id="PRU01240"/>
    </source>
</evidence>
<evidence type="ECO:0000313" key="9">
    <source>
        <dbReference type="EMBL" id="HIZ79255.1"/>
    </source>
</evidence>
<dbReference type="PANTHER" id="PTHR43806">
    <property type="entry name" value="PEPTIDASE S8"/>
    <property type="match status" value="1"/>
</dbReference>
<keyword evidence="2 6" id="KW-0645">Protease</keyword>
<dbReference type="InterPro" id="IPR036852">
    <property type="entry name" value="Peptidase_S8/S53_dom_sf"/>
</dbReference>
<organism evidence="9 10">
    <name type="scientific">Candidatus Lachnoclostridium stercorigallinarum</name>
    <dbReference type="NCBI Taxonomy" id="2838634"/>
    <lineage>
        <taxon>Bacteria</taxon>
        <taxon>Bacillati</taxon>
        <taxon>Bacillota</taxon>
        <taxon>Clostridia</taxon>
        <taxon>Lachnospirales</taxon>
        <taxon>Lachnospiraceae</taxon>
    </lineage>
</organism>
<evidence type="ECO:0000256" key="4">
    <source>
        <dbReference type="ARBA" id="ARBA00022825"/>
    </source>
</evidence>
<dbReference type="GO" id="GO:0006508">
    <property type="term" value="P:proteolysis"/>
    <property type="evidence" value="ECO:0007669"/>
    <property type="project" value="UniProtKB-KW"/>
</dbReference>
<dbReference type="CDD" id="cd07487">
    <property type="entry name" value="Peptidases_S8_1"/>
    <property type="match status" value="1"/>
</dbReference>
<dbReference type="PANTHER" id="PTHR43806:SF65">
    <property type="entry name" value="SERINE PROTEASE APRX"/>
    <property type="match status" value="1"/>
</dbReference>